<comment type="caution">
    <text evidence="1">The sequence shown here is derived from an EMBL/GenBank/DDBJ whole genome shotgun (WGS) entry which is preliminary data.</text>
</comment>
<dbReference type="AlphaFoldDB" id="A0AAW2YY50"/>
<name>A0AAW2YY50_9EUKA</name>
<sequence length="348" mass="39448">MFPSTILKARPLLSTSSRALAFRRFHTLPIVRAENDIISTETRLQEFVGLHEKLEDQLTLMKEGKPAPDFHVARKELHDNLKALGKPTFETAPHIATGVYTQALCNLVEGGSIYNTLASLQTAFQVAEGTVGWGPLITTKISFELVRIYKYLNQIDALIVQGEKSLIGAEIHPDQFSAVEITDIAESVVRSHYSRKRFVEGYNVANRIHHMIQRRYLSGEDESSLLGCFVKMEVLIASYFYYQKEFINLFPILDAIEKEYFQKGVMTTWPWGESDSFLFQGIVNFLRGGAHLSLKNAEKAEKPLQDALGFFQYANSDFANQWISTCMKSFQKLESLKKKQGGDDDDDE</sequence>
<organism evidence="1 2">
    <name type="scientific">Acrasis kona</name>
    <dbReference type="NCBI Taxonomy" id="1008807"/>
    <lineage>
        <taxon>Eukaryota</taxon>
        <taxon>Discoba</taxon>
        <taxon>Heterolobosea</taxon>
        <taxon>Tetramitia</taxon>
        <taxon>Eutetramitia</taxon>
        <taxon>Acrasidae</taxon>
        <taxon>Acrasis</taxon>
    </lineage>
</organism>
<evidence type="ECO:0000313" key="1">
    <source>
        <dbReference type="EMBL" id="KAL0481695.1"/>
    </source>
</evidence>
<accession>A0AAW2YY50</accession>
<proteinExistence type="predicted"/>
<protein>
    <submittedName>
        <fullName evidence="1">Uncharacterized protein</fullName>
    </submittedName>
</protein>
<dbReference type="Proteomes" id="UP001431209">
    <property type="component" value="Unassembled WGS sequence"/>
</dbReference>
<gene>
    <name evidence="1" type="ORF">AKO1_012533</name>
</gene>
<reference evidence="1 2" key="1">
    <citation type="submission" date="2024-03" db="EMBL/GenBank/DDBJ databases">
        <title>The Acrasis kona genome and developmental transcriptomes reveal deep origins of eukaryotic multicellular pathways.</title>
        <authorList>
            <person name="Sheikh S."/>
            <person name="Fu C.-J."/>
            <person name="Brown M.W."/>
            <person name="Baldauf S.L."/>
        </authorList>
    </citation>
    <scope>NUCLEOTIDE SEQUENCE [LARGE SCALE GENOMIC DNA]</scope>
    <source>
        <strain evidence="1 2">ATCC MYA-3509</strain>
    </source>
</reference>
<dbReference type="EMBL" id="JAOPGA020000784">
    <property type="protein sequence ID" value="KAL0481695.1"/>
    <property type="molecule type" value="Genomic_DNA"/>
</dbReference>
<evidence type="ECO:0000313" key="2">
    <source>
        <dbReference type="Proteomes" id="UP001431209"/>
    </source>
</evidence>
<keyword evidence="2" id="KW-1185">Reference proteome</keyword>